<name>A0A285V1T3_9HYPH</name>
<sequence>MKIHATLEFDLEDESGVLIDERKEYVWAAEATDDAIRSRLMGAGFLSDDTMIGSYTLDVVVIDGFVDDGTEAGQEAVPDSAALASEEFDGLIDDATHAVNNLIPDHALSRLSDGERTALLHAINDALTPVLGQYIPINP</sequence>
<organism evidence="1 2">
    <name type="scientific">Rhizobium subbaraonis</name>
    <dbReference type="NCBI Taxonomy" id="908946"/>
    <lineage>
        <taxon>Bacteria</taxon>
        <taxon>Pseudomonadati</taxon>
        <taxon>Pseudomonadota</taxon>
        <taxon>Alphaproteobacteria</taxon>
        <taxon>Hyphomicrobiales</taxon>
        <taxon>Rhizobiaceae</taxon>
        <taxon>Rhizobium/Agrobacterium group</taxon>
        <taxon>Rhizobium</taxon>
    </lineage>
</organism>
<proteinExistence type="predicted"/>
<accession>A0A285V1T3</accession>
<dbReference type="RefSeq" id="WP_097143179.1">
    <property type="nucleotide sequence ID" value="NZ_OBQD01000035.1"/>
</dbReference>
<protein>
    <submittedName>
        <fullName evidence="1">Uncharacterized protein</fullName>
    </submittedName>
</protein>
<dbReference type="EMBL" id="OBQD01000035">
    <property type="protein sequence ID" value="SOC48019.1"/>
    <property type="molecule type" value="Genomic_DNA"/>
</dbReference>
<evidence type="ECO:0000313" key="2">
    <source>
        <dbReference type="Proteomes" id="UP000219167"/>
    </source>
</evidence>
<keyword evidence="2" id="KW-1185">Reference proteome</keyword>
<dbReference type="Proteomes" id="UP000219167">
    <property type="component" value="Unassembled WGS sequence"/>
</dbReference>
<evidence type="ECO:0000313" key="1">
    <source>
        <dbReference type="EMBL" id="SOC48019.1"/>
    </source>
</evidence>
<dbReference type="OrthoDB" id="8481875at2"/>
<reference evidence="1 2" key="1">
    <citation type="submission" date="2017-08" db="EMBL/GenBank/DDBJ databases">
        <authorList>
            <person name="de Groot N.N."/>
        </authorList>
    </citation>
    <scope>NUCLEOTIDE SEQUENCE [LARGE SCALE GENOMIC DNA]</scope>
    <source>
        <strain evidence="1 2">JC85</strain>
    </source>
</reference>
<gene>
    <name evidence="1" type="ORF">SAMN05892877_13531</name>
</gene>
<dbReference type="AlphaFoldDB" id="A0A285V1T3"/>